<evidence type="ECO:0000256" key="1">
    <source>
        <dbReference type="ARBA" id="ARBA00022723"/>
    </source>
</evidence>
<reference evidence="6 7" key="1">
    <citation type="journal article" date="2015" name="Fungal Genet. Biol.">
        <title>Evolution of novel wood decay mechanisms in Agaricales revealed by the genome sequences of Fistulina hepatica and Cylindrobasidium torrendii.</title>
        <authorList>
            <person name="Floudas D."/>
            <person name="Held B.W."/>
            <person name="Riley R."/>
            <person name="Nagy L.G."/>
            <person name="Koehler G."/>
            <person name="Ransdell A.S."/>
            <person name="Younus H."/>
            <person name="Chow J."/>
            <person name="Chiniquy J."/>
            <person name="Lipzen A."/>
            <person name="Tritt A."/>
            <person name="Sun H."/>
            <person name="Haridas S."/>
            <person name="LaButti K."/>
            <person name="Ohm R.A."/>
            <person name="Kues U."/>
            <person name="Blanchette R.A."/>
            <person name="Grigoriev I.V."/>
            <person name="Minto R.E."/>
            <person name="Hibbett D.S."/>
        </authorList>
    </citation>
    <scope>NUCLEOTIDE SEQUENCE [LARGE SCALE GENOMIC DNA]</scope>
    <source>
        <strain evidence="6 7">ATCC 64428</strain>
    </source>
</reference>
<dbReference type="EMBL" id="KN882045">
    <property type="protein sequence ID" value="KIY45879.1"/>
    <property type="molecule type" value="Genomic_DNA"/>
</dbReference>
<dbReference type="GO" id="GO:0048254">
    <property type="term" value="P:snoRNA localization"/>
    <property type="evidence" value="ECO:0007669"/>
    <property type="project" value="TreeGrafter"/>
</dbReference>
<dbReference type="Pfam" id="PF04438">
    <property type="entry name" value="zf-HIT"/>
    <property type="match status" value="1"/>
</dbReference>
<proteinExistence type="predicted"/>
<organism evidence="6 7">
    <name type="scientific">Fistulina hepatica ATCC 64428</name>
    <dbReference type="NCBI Taxonomy" id="1128425"/>
    <lineage>
        <taxon>Eukaryota</taxon>
        <taxon>Fungi</taxon>
        <taxon>Dikarya</taxon>
        <taxon>Basidiomycota</taxon>
        <taxon>Agaricomycotina</taxon>
        <taxon>Agaricomycetes</taxon>
        <taxon>Agaricomycetidae</taxon>
        <taxon>Agaricales</taxon>
        <taxon>Fistulinaceae</taxon>
        <taxon>Fistulina</taxon>
    </lineage>
</organism>
<evidence type="ECO:0000259" key="5">
    <source>
        <dbReference type="PROSITE" id="PS51083"/>
    </source>
</evidence>
<evidence type="ECO:0000256" key="3">
    <source>
        <dbReference type="ARBA" id="ARBA00022833"/>
    </source>
</evidence>
<keyword evidence="7" id="KW-1185">Reference proteome</keyword>
<dbReference type="CDD" id="cd23023">
    <property type="entry name" value="zf-HIT_BCD1"/>
    <property type="match status" value="1"/>
</dbReference>
<dbReference type="GO" id="GO:0005634">
    <property type="term" value="C:nucleus"/>
    <property type="evidence" value="ECO:0007669"/>
    <property type="project" value="TreeGrafter"/>
</dbReference>
<keyword evidence="3" id="KW-0862">Zinc</keyword>
<feature type="domain" description="HIT-type" evidence="5">
    <location>
        <begin position="1"/>
        <end position="35"/>
    </location>
</feature>
<evidence type="ECO:0000256" key="2">
    <source>
        <dbReference type="ARBA" id="ARBA00022771"/>
    </source>
</evidence>
<protein>
    <recommendedName>
        <fullName evidence="5">HIT-type domain-containing protein</fullName>
    </recommendedName>
</protein>
<feature type="non-terminal residue" evidence="6">
    <location>
        <position position="1"/>
    </location>
</feature>
<feature type="non-terminal residue" evidence="6">
    <location>
        <position position="67"/>
    </location>
</feature>
<keyword evidence="1" id="KW-0479">Metal-binding</keyword>
<accession>A0A0D7A686</accession>
<dbReference type="Gene3D" id="3.30.60.190">
    <property type="match status" value="1"/>
</dbReference>
<dbReference type="PROSITE" id="PS51083">
    <property type="entry name" value="ZF_HIT"/>
    <property type="match status" value="1"/>
</dbReference>
<evidence type="ECO:0000313" key="6">
    <source>
        <dbReference type="EMBL" id="KIY45879.1"/>
    </source>
</evidence>
<evidence type="ECO:0000256" key="4">
    <source>
        <dbReference type="PROSITE-ProRule" id="PRU00453"/>
    </source>
</evidence>
<dbReference type="PANTHER" id="PTHR13483">
    <property type="entry name" value="BOX C_D SNORNA PROTEIN 1-RELATED"/>
    <property type="match status" value="1"/>
</dbReference>
<dbReference type="GO" id="GO:0008270">
    <property type="term" value="F:zinc ion binding"/>
    <property type="evidence" value="ECO:0007669"/>
    <property type="project" value="UniProtKB-UniRule"/>
</dbReference>
<dbReference type="GO" id="GO:0070761">
    <property type="term" value="C:pre-snoRNP complex"/>
    <property type="evidence" value="ECO:0007669"/>
    <property type="project" value="TreeGrafter"/>
</dbReference>
<dbReference type="GO" id="GO:0000463">
    <property type="term" value="P:maturation of LSU-rRNA from tricistronic rRNA transcript (SSU-rRNA, 5.8S rRNA, LSU-rRNA)"/>
    <property type="evidence" value="ECO:0007669"/>
    <property type="project" value="TreeGrafter"/>
</dbReference>
<sequence>CAVCSTKNAIYTCPRCHIKTCSLSCSSSHKTQNNCSGQRNKVAFVPMNGYKWGTMMDDYVYLEEVGR</sequence>
<dbReference type="GO" id="GO:0000492">
    <property type="term" value="P:box C/D snoRNP assembly"/>
    <property type="evidence" value="ECO:0007669"/>
    <property type="project" value="TreeGrafter"/>
</dbReference>
<dbReference type="InterPro" id="IPR007529">
    <property type="entry name" value="Znf_HIT"/>
</dbReference>
<dbReference type="Proteomes" id="UP000054144">
    <property type="component" value="Unassembled WGS sequence"/>
</dbReference>
<dbReference type="SUPFAM" id="SSF144232">
    <property type="entry name" value="HIT/MYND zinc finger-like"/>
    <property type="match status" value="1"/>
</dbReference>
<gene>
    <name evidence="6" type="ORF">FISHEDRAFT_30260</name>
</gene>
<dbReference type="InterPro" id="IPR051639">
    <property type="entry name" value="BCD1"/>
</dbReference>
<keyword evidence="2 4" id="KW-0863">Zinc-finger</keyword>
<evidence type="ECO:0000313" key="7">
    <source>
        <dbReference type="Proteomes" id="UP000054144"/>
    </source>
</evidence>
<name>A0A0D7A686_9AGAR</name>
<dbReference type="PANTHER" id="PTHR13483:SF3">
    <property type="entry name" value="BOX C_D SNORNA PROTEIN 1"/>
    <property type="match status" value="1"/>
</dbReference>
<dbReference type="AlphaFoldDB" id="A0A0D7A686"/>
<dbReference type="OrthoDB" id="272357at2759"/>